<evidence type="ECO:0000313" key="7">
    <source>
        <dbReference type="Proteomes" id="UP000280091"/>
    </source>
</evidence>
<comment type="caution">
    <text evidence="6">The sequence shown here is derived from an EMBL/GenBank/DDBJ whole genome shotgun (WGS) entry which is preliminary data.</text>
</comment>
<dbReference type="SUPFAM" id="SSF53448">
    <property type="entry name" value="Nucleotide-diphospho-sugar transferases"/>
    <property type="match status" value="1"/>
</dbReference>
<evidence type="ECO:0000313" key="6">
    <source>
        <dbReference type="EMBL" id="RKS89749.1"/>
    </source>
</evidence>
<reference evidence="6 7" key="1">
    <citation type="submission" date="2018-10" db="EMBL/GenBank/DDBJ databases">
        <title>Genomic Encyclopedia of Archaeal and Bacterial Type Strains, Phase II (KMG-II): from individual species to whole genera.</title>
        <authorList>
            <person name="Goeker M."/>
        </authorList>
    </citation>
    <scope>NUCLEOTIDE SEQUENCE [LARGE SCALE GENOMIC DNA]</scope>
    <source>
        <strain evidence="6 7">DSM 15094</strain>
    </source>
</reference>
<dbReference type="OrthoDB" id="9801697at2"/>
<dbReference type="Pfam" id="PF00132">
    <property type="entry name" value="Hexapep"/>
    <property type="match status" value="1"/>
</dbReference>
<dbReference type="Proteomes" id="UP000280091">
    <property type="component" value="Unassembled WGS sequence"/>
</dbReference>
<protein>
    <submittedName>
        <fullName evidence="6">Acetyltransferase-like isoleucine patch superfamily enzyme</fullName>
    </submittedName>
</protein>
<dbReference type="InterPro" id="IPR001173">
    <property type="entry name" value="Glyco_trans_2-like"/>
</dbReference>
<dbReference type="CDD" id="cd00761">
    <property type="entry name" value="Glyco_tranf_GTA_type"/>
    <property type="match status" value="1"/>
</dbReference>
<keyword evidence="2 6" id="KW-0808">Transferase</keyword>
<dbReference type="Gene3D" id="3.90.550.10">
    <property type="entry name" value="Spore Coat Polysaccharide Biosynthesis Protein SpsA, Chain A"/>
    <property type="match status" value="1"/>
</dbReference>
<dbReference type="AlphaFoldDB" id="A0A495RR45"/>
<keyword evidence="7" id="KW-1185">Reference proteome</keyword>
<organism evidence="6 7">
    <name type="scientific">Flavobacterium limicola</name>
    <dbReference type="NCBI Taxonomy" id="180441"/>
    <lineage>
        <taxon>Bacteria</taxon>
        <taxon>Pseudomonadati</taxon>
        <taxon>Bacteroidota</taxon>
        <taxon>Flavobacteriia</taxon>
        <taxon>Flavobacteriales</taxon>
        <taxon>Flavobacteriaceae</taxon>
        <taxon>Flavobacterium</taxon>
    </lineage>
</organism>
<keyword evidence="4" id="KW-0012">Acyltransferase</keyword>
<dbReference type="PANTHER" id="PTHR23416">
    <property type="entry name" value="SIALIC ACID SYNTHASE-RELATED"/>
    <property type="match status" value="1"/>
</dbReference>
<dbReference type="InterPro" id="IPR018357">
    <property type="entry name" value="Hexapep_transf_CS"/>
</dbReference>
<dbReference type="Pfam" id="PF00535">
    <property type="entry name" value="Glycos_transf_2"/>
    <property type="match status" value="1"/>
</dbReference>
<dbReference type="CDD" id="cd04647">
    <property type="entry name" value="LbH_MAT_like"/>
    <property type="match status" value="1"/>
</dbReference>
<dbReference type="RefSeq" id="WP_121366206.1">
    <property type="nucleotide sequence ID" value="NZ_RBXA01000005.1"/>
</dbReference>
<dbReference type="GO" id="GO:0008374">
    <property type="term" value="F:O-acyltransferase activity"/>
    <property type="evidence" value="ECO:0007669"/>
    <property type="project" value="TreeGrafter"/>
</dbReference>
<feature type="domain" description="Glycosyltransferase 2-like" evidence="5">
    <location>
        <begin position="9"/>
        <end position="123"/>
    </location>
</feature>
<evidence type="ECO:0000256" key="4">
    <source>
        <dbReference type="ARBA" id="ARBA00023315"/>
    </source>
</evidence>
<dbReference type="InterPro" id="IPR051159">
    <property type="entry name" value="Hexapeptide_acetyltransf"/>
</dbReference>
<dbReference type="PANTHER" id="PTHR23416:SF23">
    <property type="entry name" value="ACETYLTRANSFERASE C18B11.09C-RELATED"/>
    <property type="match status" value="1"/>
</dbReference>
<accession>A0A495RR45</accession>
<dbReference type="InterPro" id="IPR011004">
    <property type="entry name" value="Trimer_LpxA-like_sf"/>
</dbReference>
<proteinExistence type="inferred from homology"/>
<gene>
    <name evidence="6" type="ORF">BC952_2927</name>
</gene>
<dbReference type="EMBL" id="RBXA01000005">
    <property type="protein sequence ID" value="RKS89749.1"/>
    <property type="molecule type" value="Genomic_DNA"/>
</dbReference>
<sequence length="489" mass="55190">MNNNEVLLSICIPTYNRAKALDGNLKALNKQVSGKNLPLELMVSDNCSSDETSTVVNKYIEEGMPINYIRNTINLGMDGNFAQCYRKASGKYVLVLGDDDYLIDGMLEKLLDYLKNGDYGLVHLKTNSQAKILEEEFTDSTLFLQNVSYWVTYISSNVVNAKYIKGYDFEKNFGTFLTIVPLYLNAAASHDKNLLIHELVFNEGIESNSNGGYNFFEVFVVNYLKIWKDFVNSKTIPSKLFYLIKRDIFKYFLATYIVELLILKKTGNFKVKSAKKILFFSYGHCLYAYYYLIKLITKQVLRKIYVSTVKIKSNIYSYYASRNILKMGKKASIKFPFYVEGSKSIIIGDNFTCYKRTRIEAVGKIVIDNPKIIIGDNVCINWDCHIGALELIKIDSNVLIGSRVLITDHSHGNNEMADLMLPPSKRVLYSKGPVIIEENVWIGDGAAVLPNVTIGKNSIIGANTVITKDVPPNCIVVGNPARIVKTFSI</sequence>
<keyword evidence="3" id="KW-0677">Repeat</keyword>
<evidence type="ECO:0000256" key="1">
    <source>
        <dbReference type="ARBA" id="ARBA00007274"/>
    </source>
</evidence>
<dbReference type="PROSITE" id="PS00101">
    <property type="entry name" value="HEXAPEP_TRANSFERASES"/>
    <property type="match status" value="1"/>
</dbReference>
<name>A0A495RR45_9FLAO</name>
<evidence type="ECO:0000256" key="3">
    <source>
        <dbReference type="ARBA" id="ARBA00022737"/>
    </source>
</evidence>
<dbReference type="SUPFAM" id="SSF51161">
    <property type="entry name" value="Trimeric LpxA-like enzymes"/>
    <property type="match status" value="1"/>
</dbReference>
<evidence type="ECO:0000259" key="5">
    <source>
        <dbReference type="Pfam" id="PF00535"/>
    </source>
</evidence>
<dbReference type="GO" id="GO:0005829">
    <property type="term" value="C:cytosol"/>
    <property type="evidence" value="ECO:0007669"/>
    <property type="project" value="TreeGrafter"/>
</dbReference>
<comment type="similarity">
    <text evidence="1">Belongs to the transferase hexapeptide repeat family.</text>
</comment>
<dbReference type="InterPro" id="IPR001451">
    <property type="entry name" value="Hexapep"/>
</dbReference>
<evidence type="ECO:0000256" key="2">
    <source>
        <dbReference type="ARBA" id="ARBA00022679"/>
    </source>
</evidence>
<dbReference type="Gene3D" id="2.160.10.10">
    <property type="entry name" value="Hexapeptide repeat proteins"/>
    <property type="match status" value="1"/>
</dbReference>
<dbReference type="InterPro" id="IPR029044">
    <property type="entry name" value="Nucleotide-diphossugar_trans"/>
</dbReference>